<comment type="caution">
    <text evidence="6">The sequence shown here is derived from an EMBL/GenBank/DDBJ whole genome shotgun (WGS) entry which is preliminary data.</text>
</comment>
<feature type="coiled-coil region" evidence="3">
    <location>
        <begin position="588"/>
        <end position="629"/>
    </location>
</feature>
<proteinExistence type="predicted"/>
<dbReference type="InterPro" id="IPR050755">
    <property type="entry name" value="TRAFAC_YlqF/YawG_RiboMat"/>
</dbReference>
<dbReference type="SUPFAM" id="SSF52540">
    <property type="entry name" value="P-loop containing nucleoside triphosphate hydrolases"/>
    <property type="match status" value="1"/>
</dbReference>
<sequence>MTMGRTKLKRPTVPLKSKLKKDPGIPKLPDLKARNEIKQRVRAAPTPEARNKDNDSYMASEPTLSSLAQLATQADAAAAQYQGIEDASSSMAGPSGSGKTKEQLRKHYLRALHKVIDESDIIILVLDARDPEGCRSRLVEEEVRRRESEGKKLVFVLNKVDLIPKANAQAWLKHLRHSTPTLPFLSPSSAQHQRSNISSSTAPALVKLLKAYKPKTGSVTIGVVGYPNVGKSSLINSLKRNKVCGVAAQAGFTKEVQSVQLERGIRIVDSPGVVFDDDDEEVKGQKKGSVLLRNVVRVEDVDDPIAVVEEILSRTAKETIQKIYNLPEFSSTLEFLTMLALTSGRLLKGGTPDVTSTARQILTDWNHQKIPYFSEPPAIHPSLVPSTMQTSTSAQPVIAPGAENVGDAQIVTAFSKPFELAGLFGAADAKAFGGGSADVEMDGNADGSDNEMFWDAEETLDNNEMDEDSYVSSPTIVTYPPISHLESISAMQQEDPSRRVSLGKRPHSPAPIGEEPFQRQPKRQRKSKLIPSYDEQPDDHVLEHMGRSNPLNRKNLKRDRKRERRMLSLKAKAGEVTQNDRQVIAQTIFDAEKELKEYGAQLRRANAEMDRLKSTIMILQNQKKVAEKKIVKYRSLMAPVHRMPPEVMTEIFKVCCEQNHLYVWFPGYSSRPPAAVTLSMVCGRWRALVLSLPSLWTSLDVTSFGSSPAPNGCRALELCVERSQNNLLALNFSHHGPESLQHFEVLAHSSHRWGRLELFVSPLTFQNPAIQNLREALPALEHLRLAIQGGTTGLDNSFLRVFEVVPSLRSFCLGSGVASTRLALPWHQIKYIQLDTSPVRRLLLALSLCTNADKGLLTCHYSGRQYSGTHVVLPIMEDLTVVFTKEGHRDFHAFFRACTLAGLRRLDLTNRGTQRWNIPWDVTSFRDFLTRSNSPLVSLSLTHVPISGRDLVSLLHLMPALRDLSIQENFPHEEEDEDEDTPGETTNVLVTSDFLNRLSLHYDGVEDLQCSTPAAFLTHLRNLSLIVHAGGLDQEALVAAVVSRCPDVSRMNDDDLTGHLGGCLRSIDVEVAAQDRTISFDTLLSLECFRNAGVQVTIRVEFTVNEESDEEASEDEGE</sequence>
<organism evidence="6 7">
    <name type="scientific">Marasmius crinis-equi</name>
    <dbReference type="NCBI Taxonomy" id="585013"/>
    <lineage>
        <taxon>Eukaryota</taxon>
        <taxon>Fungi</taxon>
        <taxon>Dikarya</taxon>
        <taxon>Basidiomycota</taxon>
        <taxon>Agaricomycotina</taxon>
        <taxon>Agaricomycetes</taxon>
        <taxon>Agaricomycetidae</taxon>
        <taxon>Agaricales</taxon>
        <taxon>Marasmiineae</taxon>
        <taxon>Marasmiaceae</taxon>
        <taxon>Marasmius</taxon>
    </lineage>
</organism>
<feature type="compositionally biased region" description="Basic residues" evidence="4">
    <location>
        <begin position="1"/>
        <end position="10"/>
    </location>
</feature>
<reference evidence="6 7" key="1">
    <citation type="submission" date="2024-02" db="EMBL/GenBank/DDBJ databases">
        <title>A draft genome for the cacao thread blight pathogen Marasmius crinis-equi.</title>
        <authorList>
            <person name="Cohen S.P."/>
            <person name="Baruah I.K."/>
            <person name="Amoako-Attah I."/>
            <person name="Bukari Y."/>
            <person name="Meinhardt L.W."/>
            <person name="Bailey B.A."/>
        </authorList>
    </citation>
    <scope>NUCLEOTIDE SEQUENCE [LARGE SCALE GENOMIC DNA]</scope>
    <source>
        <strain evidence="6 7">GH-76</strain>
    </source>
</reference>
<feature type="region of interest" description="Disordered" evidence="4">
    <location>
        <begin position="1"/>
        <end position="59"/>
    </location>
</feature>
<dbReference type="PROSITE" id="PS51721">
    <property type="entry name" value="G_CP"/>
    <property type="match status" value="1"/>
</dbReference>
<dbReference type="Gene3D" id="1.10.1580.10">
    <property type="match status" value="1"/>
</dbReference>
<evidence type="ECO:0000256" key="1">
    <source>
        <dbReference type="ARBA" id="ARBA00022741"/>
    </source>
</evidence>
<dbReference type="PANTHER" id="PTHR11089">
    <property type="entry name" value="GTP-BINDING PROTEIN-RELATED"/>
    <property type="match status" value="1"/>
</dbReference>
<dbReference type="Gene3D" id="3.40.50.300">
    <property type="entry name" value="P-loop containing nucleotide triphosphate hydrolases"/>
    <property type="match status" value="1"/>
</dbReference>
<feature type="domain" description="CP-type G" evidence="5">
    <location>
        <begin position="106"/>
        <end position="276"/>
    </location>
</feature>
<evidence type="ECO:0000313" key="7">
    <source>
        <dbReference type="Proteomes" id="UP001465976"/>
    </source>
</evidence>
<dbReference type="EMBL" id="JBAHYK010000444">
    <property type="protein sequence ID" value="KAL0573952.1"/>
    <property type="molecule type" value="Genomic_DNA"/>
</dbReference>
<evidence type="ECO:0000256" key="3">
    <source>
        <dbReference type="SAM" id="Coils"/>
    </source>
</evidence>
<dbReference type="Gene3D" id="3.80.10.10">
    <property type="entry name" value="Ribonuclease Inhibitor"/>
    <property type="match status" value="1"/>
</dbReference>
<keyword evidence="2" id="KW-0342">GTP-binding</keyword>
<dbReference type="Proteomes" id="UP001465976">
    <property type="component" value="Unassembled WGS sequence"/>
</dbReference>
<dbReference type="Pfam" id="PF01926">
    <property type="entry name" value="MMR_HSR1"/>
    <property type="match status" value="1"/>
</dbReference>
<keyword evidence="1" id="KW-0547">Nucleotide-binding</keyword>
<evidence type="ECO:0000313" key="6">
    <source>
        <dbReference type="EMBL" id="KAL0573952.1"/>
    </source>
</evidence>
<dbReference type="PANTHER" id="PTHR11089:SF30">
    <property type="entry name" value="GUANINE NUCLEOTIDE-BINDING PROTEIN-LIKE 3 HOMOLOG"/>
    <property type="match status" value="1"/>
</dbReference>
<dbReference type="Gene3D" id="1.20.1280.50">
    <property type="match status" value="1"/>
</dbReference>
<dbReference type="InterPro" id="IPR006073">
    <property type="entry name" value="GTP-bd"/>
</dbReference>
<gene>
    <name evidence="6" type="primary">NUG1</name>
    <name evidence="6" type="ORF">V5O48_007993</name>
</gene>
<keyword evidence="7" id="KW-1185">Reference proteome</keyword>
<protein>
    <submittedName>
        <fullName evidence="6">Nuclear GTP-binding protein nug1</fullName>
    </submittedName>
</protein>
<feature type="region of interest" description="Disordered" evidence="4">
    <location>
        <begin position="490"/>
        <end position="562"/>
    </location>
</feature>
<name>A0ABR3FF33_9AGAR</name>
<keyword evidence="3" id="KW-0175">Coiled coil</keyword>
<evidence type="ECO:0000259" key="5">
    <source>
        <dbReference type="PROSITE" id="PS51721"/>
    </source>
</evidence>
<dbReference type="InterPro" id="IPR027417">
    <property type="entry name" value="P-loop_NTPase"/>
</dbReference>
<accession>A0ABR3FF33</accession>
<dbReference type="InterPro" id="IPR023179">
    <property type="entry name" value="GTP-bd_ortho_bundle_sf"/>
</dbReference>
<dbReference type="InterPro" id="IPR030378">
    <property type="entry name" value="G_CP_dom"/>
</dbReference>
<dbReference type="InterPro" id="IPR032675">
    <property type="entry name" value="LRR_dom_sf"/>
</dbReference>
<evidence type="ECO:0000256" key="2">
    <source>
        <dbReference type="ARBA" id="ARBA00023134"/>
    </source>
</evidence>
<feature type="compositionally biased region" description="Basic and acidic residues" evidence="4">
    <location>
        <begin position="20"/>
        <end position="39"/>
    </location>
</feature>
<evidence type="ECO:0000256" key="4">
    <source>
        <dbReference type="SAM" id="MobiDB-lite"/>
    </source>
</evidence>